<dbReference type="FunFam" id="2.170.270.10:FF:000001">
    <property type="entry name" value="Putative histone-lysine N-methyltransferase EZH2"/>
    <property type="match status" value="1"/>
</dbReference>
<dbReference type="GO" id="GO:0032259">
    <property type="term" value="P:methylation"/>
    <property type="evidence" value="ECO:0007669"/>
    <property type="project" value="UniProtKB-KW"/>
</dbReference>
<feature type="region of interest" description="Disordered" evidence="5">
    <location>
        <begin position="324"/>
        <end position="345"/>
    </location>
</feature>
<keyword evidence="6" id="KW-0812">Transmembrane</keyword>
<dbReference type="PANTHER" id="PTHR45747:SF7">
    <property type="entry name" value="HISTONE-LYSINE N-METHYLTRANSFERASE MEDEA"/>
    <property type="match status" value="1"/>
</dbReference>
<dbReference type="GO" id="GO:0050793">
    <property type="term" value="P:regulation of developmental process"/>
    <property type="evidence" value="ECO:0007669"/>
    <property type="project" value="UniProtKB-ARBA"/>
</dbReference>
<dbReference type="PANTHER" id="PTHR45747">
    <property type="entry name" value="HISTONE-LYSINE N-METHYLTRANSFERASE E(Z)"/>
    <property type="match status" value="1"/>
</dbReference>
<dbReference type="Gene3D" id="2.170.270.10">
    <property type="entry name" value="SET domain"/>
    <property type="match status" value="1"/>
</dbReference>
<evidence type="ECO:0000256" key="6">
    <source>
        <dbReference type="SAM" id="Phobius"/>
    </source>
</evidence>
<reference evidence="10" key="1">
    <citation type="journal article" date="2016" name="Proc. Natl. Acad. Sci. U.S.A.">
        <title>Chromosome-level assembly of Arabidopsis thaliana Ler reveals the extent of translocation and inversion polymorphisms.</title>
        <authorList>
            <person name="Zapata L."/>
            <person name="Ding J."/>
            <person name="Willing E.M."/>
            <person name="Hartwig B."/>
            <person name="Bezdan D."/>
            <person name="Jiao W.B."/>
            <person name="Patel V."/>
            <person name="Velikkakam James G."/>
            <person name="Koornneef M."/>
            <person name="Ossowski S."/>
            <person name="Schneeberger K."/>
        </authorList>
    </citation>
    <scope>NUCLEOTIDE SEQUENCE [LARGE SCALE GENOMIC DNA]</scope>
    <source>
        <strain evidence="10">cv. Landsberg erecta</strain>
    </source>
</reference>
<dbReference type="InterPro" id="IPR001214">
    <property type="entry name" value="SET_dom"/>
</dbReference>
<evidence type="ECO:0008006" key="11">
    <source>
        <dbReference type="Google" id="ProtNLM"/>
    </source>
</evidence>
<dbReference type="Pfam" id="PF25996">
    <property type="entry name" value="HTH_CLF_N"/>
    <property type="match status" value="1"/>
</dbReference>
<keyword evidence="6" id="KW-0472">Membrane</keyword>
<dbReference type="InterPro" id="IPR045318">
    <property type="entry name" value="EZH1/2-like"/>
</dbReference>
<dbReference type="Pfam" id="PF18264">
    <property type="entry name" value="preSET_CXC"/>
    <property type="match status" value="1"/>
</dbReference>
<dbReference type="Pfam" id="PF00856">
    <property type="entry name" value="SET"/>
    <property type="match status" value="1"/>
</dbReference>
<accession>A0A178WGQ4</accession>
<dbReference type="InterPro" id="IPR025778">
    <property type="entry name" value="Hist-Lys_N-MeTrfase_plant"/>
</dbReference>
<keyword evidence="3" id="KW-0949">S-adenosyl-L-methionine</keyword>
<feature type="transmembrane region" description="Helical" evidence="6">
    <location>
        <begin position="96"/>
        <end position="118"/>
    </location>
</feature>
<dbReference type="SMART" id="SM00317">
    <property type="entry name" value="SET"/>
    <property type="match status" value="1"/>
</dbReference>
<dbReference type="SMART" id="SM01114">
    <property type="entry name" value="CXC"/>
    <property type="match status" value="1"/>
</dbReference>
<dbReference type="EMBL" id="LUHQ01000001">
    <property type="protein sequence ID" value="OAP17294.1"/>
    <property type="molecule type" value="Genomic_DNA"/>
</dbReference>
<evidence type="ECO:0000313" key="10">
    <source>
        <dbReference type="Proteomes" id="UP000078284"/>
    </source>
</evidence>
<feature type="transmembrane region" description="Helical" evidence="6">
    <location>
        <begin position="138"/>
        <end position="157"/>
    </location>
</feature>
<evidence type="ECO:0000256" key="1">
    <source>
        <dbReference type="ARBA" id="ARBA00022603"/>
    </source>
</evidence>
<dbReference type="AlphaFoldDB" id="A0A178WGQ4"/>
<name>A0A178WGQ4_ARATH</name>
<evidence type="ECO:0000259" key="7">
    <source>
        <dbReference type="PROSITE" id="PS50280"/>
    </source>
</evidence>
<dbReference type="PROSITE" id="PS51576">
    <property type="entry name" value="SAM_MT43_EZ"/>
    <property type="match status" value="1"/>
</dbReference>
<comment type="caution">
    <text evidence="9">The sequence shown here is derived from an EMBL/GenBank/DDBJ whole genome shotgun (WGS) entry which is preliminary data.</text>
</comment>
<keyword evidence="6" id="KW-1133">Transmembrane helix</keyword>
<dbReference type="ExpressionAtlas" id="A0A178WGQ4">
    <property type="expression patterns" value="baseline and differential"/>
</dbReference>
<dbReference type="InterPro" id="IPR058609">
    <property type="entry name" value="HTH_CLF-like"/>
</dbReference>
<evidence type="ECO:0000313" key="9">
    <source>
        <dbReference type="EMBL" id="OAP17294.1"/>
    </source>
</evidence>
<dbReference type="GO" id="GO:0031519">
    <property type="term" value="C:PcG protein complex"/>
    <property type="evidence" value="ECO:0007669"/>
    <property type="project" value="InterPro"/>
</dbReference>
<dbReference type="InterPro" id="IPR046341">
    <property type="entry name" value="SET_dom_sf"/>
</dbReference>
<dbReference type="SUPFAM" id="SSF82199">
    <property type="entry name" value="SET domain"/>
    <property type="match status" value="1"/>
</dbReference>
<evidence type="ECO:0000259" key="8">
    <source>
        <dbReference type="PROSITE" id="PS51633"/>
    </source>
</evidence>
<keyword evidence="2" id="KW-0808">Transferase</keyword>
<sequence length="963" mass="110976">MEHEETQKNTRNSWSLIRPFQMISISFLSLLLPLSFLFLSRLSLYTSSTPVTVSGVSSVIHQADVGVLYTILFLIIVFTLIHSLSGKPECSVLHSHLYICWIVLFIAQACAFGIKRTMSTTMSINPDKNLFLATHERWMLVRVLFFLGLHEVMLMWFRVVVKPVVDNTIYGVYVEERWSERAVVAVTFGIMWWWRLRDEVESLVVVVTADRLNLPIRLEGLNFVNWCMYYICVGIGLMKIFKGFLDFVNTLTLSIKRSRKGCESCVFDDMCNDDHENHEDDGEGLPPELNQIKEQIEKERFLHIKRKFELRYIPSVATHASHHQSFDLNQPAAEDDNGGDNKSLLSRMQNPLRHFSASSDYNSYEDQGYVLDEDQDYALEEDVPLFLDEDVPLLPSVKLPIVEKLPRSITWVFTKRHVSQLMAESDSVIGKRQIYYLNGEALELSSEEDEEDEEEDEEEIKKEKCEFSEDVDRFIWTVGQDYGLDDLVVRRALAKYLEVDVSDILERYNELKLKNDGTAGEASDLTSKTITTAFQDFADRRHCRRCMIFDCHMHEKYEPESRSSEDKSSLFEDEDRQPCSEHCYLKVRSVTEADHVMDNDNSISNKIVVSDPNNTMWTPVEKDLYLKGIEIFGRNSCDVALNILRGLKTCLEIYNYMREQDQCTMSLDLNKTTQRHNQVTKKVSRKSSRSVRKKSRLRKYARYPPALKKTTSGEAKFYKHYTPCTCKSKCGQQCPCLTHENCCEKYCGCSKDCNNRFGGCNCAIGQCTNRQCPCFAANRECDPDLCRSCPLSCGDGTLGETPVQIQCKNMQFLLQTNKKILIGKSDVHGWGAFTWDSLKKNEYLGEYTGELITHDEANERGRIEDRIGSSYLFTLNDQLEIDARRKGNEFKFLNHSARPNCYAKLMIVRGDQRIGLFAERAIEEGEELFFDYCYGPEHADWSRGREPRKTGASKRSKEARPAR</sequence>
<dbReference type="InterPro" id="IPR041355">
    <property type="entry name" value="Pre-SET_CXC"/>
</dbReference>
<gene>
    <name evidence="9" type="ordered locus">AXX17_At1g01740</name>
</gene>
<feature type="region of interest" description="Disordered" evidence="5">
    <location>
        <begin position="443"/>
        <end position="462"/>
    </location>
</feature>
<proteinExistence type="predicted"/>
<organism evidence="9 10">
    <name type="scientific">Arabidopsis thaliana</name>
    <name type="common">Mouse-ear cress</name>
    <dbReference type="NCBI Taxonomy" id="3702"/>
    <lineage>
        <taxon>Eukaryota</taxon>
        <taxon>Viridiplantae</taxon>
        <taxon>Streptophyta</taxon>
        <taxon>Embryophyta</taxon>
        <taxon>Tracheophyta</taxon>
        <taxon>Spermatophyta</taxon>
        <taxon>Magnoliopsida</taxon>
        <taxon>eudicotyledons</taxon>
        <taxon>Gunneridae</taxon>
        <taxon>Pentapetalae</taxon>
        <taxon>rosids</taxon>
        <taxon>malvids</taxon>
        <taxon>Brassicales</taxon>
        <taxon>Brassicaceae</taxon>
        <taxon>Camelineae</taxon>
        <taxon>Arabidopsis</taxon>
    </lineage>
</organism>
<dbReference type="PROSITE" id="PS50280">
    <property type="entry name" value="SET"/>
    <property type="match status" value="1"/>
</dbReference>
<evidence type="ECO:0000256" key="5">
    <source>
        <dbReference type="SAM" id="MobiDB-lite"/>
    </source>
</evidence>
<protein>
    <recommendedName>
        <fullName evidence="11">MEDEA</fullName>
    </recommendedName>
</protein>
<feature type="region of interest" description="Disordered" evidence="5">
    <location>
        <begin position="940"/>
        <end position="963"/>
    </location>
</feature>
<comment type="catalytic activity">
    <reaction evidence="4">
        <text>L-lysyl(27)-[histone H3] + 3 S-adenosyl-L-methionine = N(6),N(6),N(6)-trimethyl-L-lysyl(27)-[histone H3] + 3 S-adenosyl-L-homocysteine + 3 H(+)</text>
        <dbReference type="Rhea" id="RHEA:60292"/>
        <dbReference type="Rhea" id="RHEA-COMP:15535"/>
        <dbReference type="Rhea" id="RHEA-COMP:15548"/>
        <dbReference type="ChEBI" id="CHEBI:15378"/>
        <dbReference type="ChEBI" id="CHEBI:29969"/>
        <dbReference type="ChEBI" id="CHEBI:57856"/>
        <dbReference type="ChEBI" id="CHEBI:59789"/>
        <dbReference type="ChEBI" id="CHEBI:61961"/>
        <dbReference type="EC" id="2.1.1.356"/>
    </reaction>
</comment>
<dbReference type="InterPro" id="IPR033467">
    <property type="entry name" value="Tesmin/TSO1-like_CXC"/>
</dbReference>
<dbReference type="CDD" id="cd10519">
    <property type="entry name" value="SET_EZH"/>
    <property type="match status" value="1"/>
</dbReference>
<evidence type="ECO:0000256" key="3">
    <source>
        <dbReference type="ARBA" id="ARBA00022691"/>
    </source>
</evidence>
<feature type="domain" description="CXC" evidence="8">
    <location>
        <begin position="702"/>
        <end position="806"/>
    </location>
</feature>
<feature type="domain" description="SET" evidence="7">
    <location>
        <begin position="818"/>
        <end position="933"/>
    </location>
</feature>
<evidence type="ECO:0000256" key="2">
    <source>
        <dbReference type="ARBA" id="ARBA00022679"/>
    </source>
</evidence>
<dbReference type="PROSITE" id="PS51633">
    <property type="entry name" value="CXC"/>
    <property type="match status" value="1"/>
</dbReference>
<dbReference type="InterPro" id="IPR026489">
    <property type="entry name" value="CXC_dom"/>
</dbReference>
<feature type="compositionally biased region" description="Acidic residues" evidence="5">
    <location>
        <begin position="445"/>
        <end position="458"/>
    </location>
</feature>
<evidence type="ECO:0000256" key="4">
    <source>
        <dbReference type="ARBA" id="ARBA00048568"/>
    </source>
</evidence>
<dbReference type="Proteomes" id="UP000078284">
    <property type="component" value="Chromosome 1"/>
</dbReference>
<feature type="transmembrane region" description="Helical" evidence="6">
    <location>
        <begin position="20"/>
        <end position="39"/>
    </location>
</feature>
<feature type="transmembrane region" description="Helical" evidence="6">
    <location>
        <begin position="59"/>
        <end position="84"/>
    </location>
</feature>
<keyword evidence="1" id="KW-0489">Methyltransferase</keyword>
<dbReference type="GO" id="GO:0140951">
    <property type="term" value="F:histone H3K27 trimethyltransferase activity"/>
    <property type="evidence" value="ECO:0007669"/>
    <property type="project" value="UniProtKB-EC"/>
</dbReference>